<dbReference type="Proteomes" id="UP000603141">
    <property type="component" value="Unassembled WGS sequence"/>
</dbReference>
<evidence type="ECO:0000259" key="3">
    <source>
        <dbReference type="PROSITE" id="PS50110"/>
    </source>
</evidence>
<dbReference type="PANTHER" id="PTHR44591:SF3">
    <property type="entry name" value="RESPONSE REGULATORY DOMAIN-CONTAINING PROTEIN"/>
    <property type="match status" value="1"/>
</dbReference>
<evidence type="ECO:0000313" key="5">
    <source>
        <dbReference type="Proteomes" id="UP000603141"/>
    </source>
</evidence>
<dbReference type="InterPro" id="IPR011006">
    <property type="entry name" value="CheY-like_superfamily"/>
</dbReference>
<dbReference type="PANTHER" id="PTHR44591">
    <property type="entry name" value="STRESS RESPONSE REGULATOR PROTEIN 1"/>
    <property type="match status" value="1"/>
</dbReference>
<dbReference type="SMART" id="SM00448">
    <property type="entry name" value="REC"/>
    <property type="match status" value="1"/>
</dbReference>
<evidence type="ECO:0000256" key="1">
    <source>
        <dbReference type="ARBA" id="ARBA00022553"/>
    </source>
</evidence>
<protein>
    <submittedName>
        <fullName evidence="4">Response regulator</fullName>
    </submittedName>
</protein>
<feature type="domain" description="Response regulatory" evidence="3">
    <location>
        <begin position="18"/>
        <end position="132"/>
    </location>
</feature>
<dbReference type="InterPro" id="IPR050595">
    <property type="entry name" value="Bact_response_regulator"/>
</dbReference>
<evidence type="ECO:0000313" key="4">
    <source>
        <dbReference type="EMBL" id="MBK1883481.1"/>
    </source>
</evidence>
<dbReference type="AlphaFoldDB" id="A0A934S6E8"/>
<dbReference type="Pfam" id="PF00072">
    <property type="entry name" value="Response_reg"/>
    <property type="match status" value="1"/>
</dbReference>
<dbReference type="SUPFAM" id="SSF52172">
    <property type="entry name" value="CheY-like"/>
    <property type="match status" value="1"/>
</dbReference>
<sequence length="209" mass="22739">MFQSPDNSGAARGTALRHILVVDDEPTLRLGFAYALTNAYTKVETASCGRIALDKIAEAHFDLIILDLRMPDIDGIGVIESLRRAGNQIPIVLCSAALTPGAALKAIRNSVVDFLLKPVHPADLREVVQFILNSPEEPIARALKSAREGRLEDAVEVLAEDQAPSKRSSAWLDFLKSLLAEDRPDDATLSDRLLRFTLSSLAFRAAHTA</sequence>
<name>A0A934S6E8_9BACT</name>
<evidence type="ECO:0000256" key="2">
    <source>
        <dbReference type="PROSITE-ProRule" id="PRU00169"/>
    </source>
</evidence>
<comment type="caution">
    <text evidence="4">The sequence shown here is derived from an EMBL/GenBank/DDBJ whole genome shotgun (WGS) entry which is preliminary data.</text>
</comment>
<keyword evidence="5" id="KW-1185">Reference proteome</keyword>
<dbReference type="InterPro" id="IPR001789">
    <property type="entry name" value="Sig_transdc_resp-reg_receiver"/>
</dbReference>
<reference evidence="4" key="1">
    <citation type="submission" date="2021-01" db="EMBL/GenBank/DDBJ databases">
        <title>Modified the classification status of verrucomicrobia.</title>
        <authorList>
            <person name="Feng X."/>
        </authorList>
    </citation>
    <scope>NUCLEOTIDE SEQUENCE</scope>
    <source>
        <strain evidence="4">KCTC 22041</strain>
    </source>
</reference>
<dbReference type="GO" id="GO:0000160">
    <property type="term" value="P:phosphorelay signal transduction system"/>
    <property type="evidence" value="ECO:0007669"/>
    <property type="project" value="InterPro"/>
</dbReference>
<dbReference type="CDD" id="cd00156">
    <property type="entry name" value="REC"/>
    <property type="match status" value="1"/>
</dbReference>
<dbReference type="Gene3D" id="3.40.50.2300">
    <property type="match status" value="1"/>
</dbReference>
<proteinExistence type="predicted"/>
<dbReference type="EMBL" id="JAENIJ010000022">
    <property type="protein sequence ID" value="MBK1883481.1"/>
    <property type="molecule type" value="Genomic_DNA"/>
</dbReference>
<keyword evidence="1 2" id="KW-0597">Phosphoprotein</keyword>
<gene>
    <name evidence="4" type="ORF">JIN85_13725</name>
</gene>
<accession>A0A934S6E8</accession>
<feature type="modified residue" description="4-aspartylphosphate" evidence="2">
    <location>
        <position position="67"/>
    </location>
</feature>
<dbReference type="PROSITE" id="PS50110">
    <property type="entry name" value="RESPONSE_REGULATORY"/>
    <property type="match status" value="1"/>
</dbReference>
<organism evidence="4 5">
    <name type="scientific">Luteolibacter pohnpeiensis</name>
    <dbReference type="NCBI Taxonomy" id="454153"/>
    <lineage>
        <taxon>Bacteria</taxon>
        <taxon>Pseudomonadati</taxon>
        <taxon>Verrucomicrobiota</taxon>
        <taxon>Verrucomicrobiia</taxon>
        <taxon>Verrucomicrobiales</taxon>
        <taxon>Verrucomicrobiaceae</taxon>
        <taxon>Luteolibacter</taxon>
    </lineage>
</organism>
<dbReference type="RefSeq" id="WP_200271673.1">
    <property type="nucleotide sequence ID" value="NZ_JAENIJ010000022.1"/>
</dbReference>